<proteinExistence type="predicted"/>
<comment type="caution">
    <text evidence="1">The sequence shown here is derived from an EMBL/GenBank/DDBJ whole genome shotgun (WGS) entry which is preliminary data.</text>
</comment>
<dbReference type="EMBL" id="CACTIH010000366">
    <property type="protein sequence ID" value="CAA2960055.1"/>
    <property type="molecule type" value="Genomic_DNA"/>
</dbReference>
<sequence length="90" mass="10111">MTDDQSKASDIRFQTIEIKLQEILNQLMDVLAALNLGDGNSRQQPSIDHDQVAVPINPTPVRYHGCHNDYDGYKVKAEIPIFNGNSNEED</sequence>
<name>A0A8S0Q1B2_OLEEU</name>
<dbReference type="Proteomes" id="UP000594638">
    <property type="component" value="Unassembled WGS sequence"/>
</dbReference>
<evidence type="ECO:0000313" key="2">
    <source>
        <dbReference type="Proteomes" id="UP000594638"/>
    </source>
</evidence>
<protein>
    <submittedName>
        <fullName evidence="1">Uncharacterized protein</fullName>
    </submittedName>
</protein>
<organism evidence="1 2">
    <name type="scientific">Olea europaea subsp. europaea</name>
    <dbReference type="NCBI Taxonomy" id="158383"/>
    <lineage>
        <taxon>Eukaryota</taxon>
        <taxon>Viridiplantae</taxon>
        <taxon>Streptophyta</taxon>
        <taxon>Embryophyta</taxon>
        <taxon>Tracheophyta</taxon>
        <taxon>Spermatophyta</taxon>
        <taxon>Magnoliopsida</taxon>
        <taxon>eudicotyledons</taxon>
        <taxon>Gunneridae</taxon>
        <taxon>Pentapetalae</taxon>
        <taxon>asterids</taxon>
        <taxon>lamiids</taxon>
        <taxon>Lamiales</taxon>
        <taxon>Oleaceae</taxon>
        <taxon>Oleeae</taxon>
        <taxon>Olea</taxon>
    </lineage>
</organism>
<accession>A0A8S0Q1B2</accession>
<dbReference type="AlphaFoldDB" id="A0A8S0Q1B2"/>
<dbReference type="Gramene" id="OE9A096460T1">
    <property type="protein sequence ID" value="OE9A096460C1"/>
    <property type="gene ID" value="OE9A096460"/>
</dbReference>
<gene>
    <name evidence="1" type="ORF">OLEA9_A096460</name>
</gene>
<keyword evidence="2" id="KW-1185">Reference proteome</keyword>
<evidence type="ECO:0000313" key="1">
    <source>
        <dbReference type="EMBL" id="CAA2960055.1"/>
    </source>
</evidence>
<reference evidence="1 2" key="1">
    <citation type="submission" date="2019-12" db="EMBL/GenBank/DDBJ databases">
        <authorList>
            <person name="Alioto T."/>
            <person name="Alioto T."/>
            <person name="Gomez Garrido J."/>
        </authorList>
    </citation>
    <scope>NUCLEOTIDE SEQUENCE [LARGE SCALE GENOMIC DNA]</scope>
</reference>